<dbReference type="AlphaFoldDB" id="A0A9P4TEY4"/>
<dbReference type="Proteomes" id="UP000801428">
    <property type="component" value="Unassembled WGS sequence"/>
</dbReference>
<dbReference type="EMBL" id="SWKU01000011">
    <property type="protein sequence ID" value="KAF3002557.1"/>
    <property type="molecule type" value="Genomic_DNA"/>
</dbReference>
<reference evidence="2" key="1">
    <citation type="submission" date="2019-04" db="EMBL/GenBank/DDBJ databases">
        <title>Sequencing of skin fungus with MAO and IRED activity.</title>
        <authorList>
            <person name="Marsaioli A.J."/>
            <person name="Bonatto J.M.C."/>
            <person name="Reis Junior O."/>
        </authorList>
    </citation>
    <scope>NUCLEOTIDE SEQUENCE</scope>
    <source>
        <strain evidence="2">30M1</strain>
    </source>
</reference>
<accession>A0A9P4TEY4</accession>
<organism evidence="2 3">
    <name type="scientific">Curvularia kusanoi</name>
    <name type="common">Cochliobolus kusanoi</name>
    <dbReference type="NCBI Taxonomy" id="90978"/>
    <lineage>
        <taxon>Eukaryota</taxon>
        <taxon>Fungi</taxon>
        <taxon>Dikarya</taxon>
        <taxon>Ascomycota</taxon>
        <taxon>Pezizomycotina</taxon>
        <taxon>Dothideomycetes</taxon>
        <taxon>Pleosporomycetidae</taxon>
        <taxon>Pleosporales</taxon>
        <taxon>Pleosporineae</taxon>
        <taxon>Pleosporaceae</taxon>
        <taxon>Curvularia</taxon>
    </lineage>
</organism>
<dbReference type="OrthoDB" id="3678410at2759"/>
<evidence type="ECO:0000313" key="2">
    <source>
        <dbReference type="EMBL" id="KAF3002557.1"/>
    </source>
</evidence>
<gene>
    <name evidence="2" type="ORF">E8E13_007781</name>
</gene>
<evidence type="ECO:0000256" key="1">
    <source>
        <dbReference type="SAM" id="MobiDB-lite"/>
    </source>
</evidence>
<comment type="caution">
    <text evidence="2">The sequence shown here is derived from an EMBL/GenBank/DDBJ whole genome shotgun (WGS) entry which is preliminary data.</text>
</comment>
<proteinExistence type="predicted"/>
<name>A0A9P4TEY4_CURKU</name>
<keyword evidence="3" id="KW-1185">Reference proteome</keyword>
<protein>
    <submittedName>
        <fullName evidence="2">Uncharacterized protein</fullName>
    </submittedName>
</protein>
<sequence>MRGVGPMLPVVAGKERLGRSSSIWNLRRNKRTYFPKNPSEPALSEPTSPALKRDSGVETSDESTSVSVSSERSAAAKSSEWTTAGASSKNEKSPSSEGSHHRRDPSLILNFDVEHAAQQVRNDEISDLDLALFAFWIRAKDENYFTARKLIRELALDQGYNVNKITNACIRKLLQDLHDIRPS</sequence>
<evidence type="ECO:0000313" key="3">
    <source>
        <dbReference type="Proteomes" id="UP000801428"/>
    </source>
</evidence>
<feature type="compositionally biased region" description="Low complexity" evidence="1">
    <location>
        <begin position="62"/>
        <end position="80"/>
    </location>
</feature>
<feature type="region of interest" description="Disordered" evidence="1">
    <location>
        <begin position="1"/>
        <end position="103"/>
    </location>
</feature>